<protein>
    <recommendedName>
        <fullName evidence="1">DUF7392 domain-containing protein</fullName>
    </recommendedName>
</protein>
<dbReference type="EnsemblPlants" id="QL05p055084:mrna">
    <property type="protein sequence ID" value="QL05p055084:mrna"/>
    <property type="gene ID" value="QL05p055084"/>
</dbReference>
<organism evidence="2 3">
    <name type="scientific">Quercus lobata</name>
    <name type="common">Valley oak</name>
    <dbReference type="NCBI Taxonomy" id="97700"/>
    <lineage>
        <taxon>Eukaryota</taxon>
        <taxon>Viridiplantae</taxon>
        <taxon>Streptophyta</taxon>
        <taxon>Embryophyta</taxon>
        <taxon>Tracheophyta</taxon>
        <taxon>Spermatophyta</taxon>
        <taxon>Magnoliopsida</taxon>
        <taxon>eudicotyledons</taxon>
        <taxon>Gunneridae</taxon>
        <taxon>Pentapetalae</taxon>
        <taxon>rosids</taxon>
        <taxon>fabids</taxon>
        <taxon>Fagales</taxon>
        <taxon>Fagaceae</taxon>
        <taxon>Quercus</taxon>
    </lineage>
</organism>
<keyword evidence="3" id="KW-1185">Reference proteome</keyword>
<dbReference type="InterPro" id="IPR055816">
    <property type="entry name" value="DUF7392"/>
</dbReference>
<dbReference type="OMA" id="QFSLCTE"/>
<dbReference type="Pfam" id="PF24118">
    <property type="entry name" value="DUF7392"/>
    <property type="match status" value="1"/>
</dbReference>
<dbReference type="Proteomes" id="UP000594261">
    <property type="component" value="Chromosome 5"/>
</dbReference>
<dbReference type="AlphaFoldDB" id="A0A7N2LR80"/>
<accession>A0A7N2LR80</accession>
<dbReference type="EMBL" id="LRBV02000005">
    <property type="status" value="NOT_ANNOTATED_CDS"/>
    <property type="molecule type" value="Genomic_DNA"/>
</dbReference>
<evidence type="ECO:0000259" key="1">
    <source>
        <dbReference type="Pfam" id="PF24118"/>
    </source>
</evidence>
<reference evidence="2 3" key="1">
    <citation type="journal article" date="2016" name="G3 (Bethesda)">
        <title>First Draft Assembly and Annotation of the Genome of a California Endemic Oak Quercus lobata Nee (Fagaceae).</title>
        <authorList>
            <person name="Sork V.L."/>
            <person name="Fitz-Gibbon S.T."/>
            <person name="Puiu D."/>
            <person name="Crepeau M."/>
            <person name="Gugger P.F."/>
            <person name="Sherman R."/>
            <person name="Stevens K."/>
            <person name="Langley C.H."/>
            <person name="Pellegrini M."/>
            <person name="Salzberg S.L."/>
        </authorList>
    </citation>
    <scope>NUCLEOTIDE SEQUENCE [LARGE SCALE GENOMIC DNA]</scope>
    <source>
        <strain evidence="2 3">cv. SW786</strain>
    </source>
</reference>
<dbReference type="InParanoid" id="A0A7N2LR80"/>
<proteinExistence type="predicted"/>
<feature type="domain" description="DUF7392" evidence="1">
    <location>
        <begin position="97"/>
        <end position="211"/>
    </location>
</feature>
<reference evidence="2" key="2">
    <citation type="submission" date="2021-01" db="UniProtKB">
        <authorList>
            <consortium name="EnsemblPlants"/>
        </authorList>
    </citation>
    <scope>IDENTIFICATION</scope>
</reference>
<dbReference type="PANTHER" id="PTHR38226:SF3">
    <property type="entry name" value="(WILD MALAYSIAN BANANA) HYPOTHETICAL PROTEIN"/>
    <property type="match status" value="1"/>
</dbReference>
<name>A0A7N2LR80_QUELO</name>
<dbReference type="Gramene" id="QL05p055084:mrna">
    <property type="protein sequence ID" value="QL05p055084:mrna"/>
    <property type="gene ID" value="QL05p055084"/>
</dbReference>
<evidence type="ECO:0000313" key="2">
    <source>
        <dbReference type="EnsemblPlants" id="QL05p055084:mrna"/>
    </source>
</evidence>
<evidence type="ECO:0000313" key="3">
    <source>
        <dbReference type="Proteomes" id="UP000594261"/>
    </source>
</evidence>
<dbReference type="PANTHER" id="PTHR38226">
    <property type="entry name" value="(WILD MALAYSIAN BANANA) HYPOTHETICAL PROTEIN"/>
    <property type="match status" value="1"/>
</dbReference>
<sequence>MACFVPFNNRNLDVCLFIFRPTVVLVDEFIDALKQFSLCTETLGCVQNSIFKSIHGNMIIWYGAWLKRSCENKESLSTSLVSMLTNISSMAILVEHSFFDAYAGESRDGFSAVRFSTGDTISMNAAMTSDGGDLNDLSYACLALFKSRFLKMEGVAAGVCLKCQSSPRVACLYVWKSLQFCYSWILNSDHRSSMLLPYLDRLSLEFKYDIFKVVYVNGDNVQNFQSLSPVEMLENGGESKEGQIMQN</sequence>